<evidence type="ECO:0000256" key="4">
    <source>
        <dbReference type="ARBA" id="ARBA00010892"/>
    </source>
</evidence>
<evidence type="ECO:0000256" key="16">
    <source>
        <dbReference type="ARBA" id="ARBA00023315"/>
    </source>
</evidence>
<evidence type="ECO:0000256" key="5">
    <source>
        <dbReference type="ARBA" id="ARBA00013191"/>
    </source>
</evidence>
<dbReference type="GO" id="GO:0012505">
    <property type="term" value="C:endomembrane system"/>
    <property type="evidence" value="ECO:0007669"/>
    <property type="project" value="UniProtKB-SubCell"/>
</dbReference>
<evidence type="ECO:0000313" key="24">
    <source>
        <dbReference type="Proteomes" id="UP000596902"/>
    </source>
</evidence>
<dbReference type="FunFam" id="3.40.47.10:FF:000015">
    <property type="entry name" value="3-oxoacyl-[acyl-carrier-protein] synthase, mitochondrial"/>
    <property type="match status" value="1"/>
</dbReference>
<dbReference type="RefSeq" id="XP_038787875.1">
    <property type="nucleotide sequence ID" value="XM_038929603.1"/>
</dbReference>
<evidence type="ECO:0000256" key="3">
    <source>
        <dbReference type="ARBA" id="ARBA00008467"/>
    </source>
</evidence>
<dbReference type="Pfam" id="PF02801">
    <property type="entry name" value="Ketoacyl-synt_C"/>
    <property type="match status" value="1"/>
</dbReference>
<keyword evidence="14 21" id="KW-0472">Membrane</keyword>
<dbReference type="NCBIfam" id="NF005589">
    <property type="entry name" value="PRK07314.1"/>
    <property type="match status" value="1"/>
</dbReference>
<keyword evidence="8" id="KW-0533">Nickel</keyword>
<keyword evidence="11" id="KW-0276">Fatty acid metabolism</keyword>
<reference evidence="23" key="1">
    <citation type="submission" date="2020-01" db="EMBL/GenBank/DDBJ databases">
        <authorList>
            <person name="Feng Z.H.Z."/>
        </authorList>
    </citation>
    <scope>NUCLEOTIDE SEQUENCE</scope>
    <source>
        <strain evidence="23">CBS107.38</strain>
    </source>
</reference>
<dbReference type="PANTHER" id="PTHR31611">
    <property type="entry name" value="HIGH-AFFINITY NICKEL TRANSPORT PROTEIN NIC1"/>
    <property type="match status" value="1"/>
</dbReference>
<dbReference type="InterPro" id="IPR017568">
    <property type="entry name" value="3-oxoacyl-ACP_synth-2"/>
</dbReference>
<keyword evidence="10 21" id="KW-0812">Transmembrane</keyword>
<dbReference type="InterPro" id="IPR000794">
    <property type="entry name" value="Beta-ketoacyl_synthase"/>
</dbReference>
<evidence type="ECO:0000256" key="20">
    <source>
        <dbReference type="SAM" id="MobiDB-lite"/>
    </source>
</evidence>
<evidence type="ECO:0000256" key="12">
    <source>
        <dbReference type="ARBA" id="ARBA00022989"/>
    </source>
</evidence>
<organism evidence="23 24">
    <name type="scientific">Alternaria burnsii</name>
    <dbReference type="NCBI Taxonomy" id="1187904"/>
    <lineage>
        <taxon>Eukaryota</taxon>
        <taxon>Fungi</taxon>
        <taxon>Dikarya</taxon>
        <taxon>Ascomycota</taxon>
        <taxon>Pezizomycotina</taxon>
        <taxon>Dothideomycetes</taxon>
        <taxon>Pleosporomycetidae</taxon>
        <taxon>Pleosporales</taxon>
        <taxon>Pleosporineae</taxon>
        <taxon>Pleosporaceae</taxon>
        <taxon>Alternaria</taxon>
        <taxon>Alternaria sect. Alternaria</taxon>
    </lineage>
</organism>
<gene>
    <name evidence="23" type="ORF">GT037_004556</name>
</gene>
<evidence type="ECO:0000256" key="17">
    <source>
        <dbReference type="ARBA" id="ARBA00044350"/>
    </source>
</evidence>
<comment type="subcellular location">
    <subcellularLocation>
        <location evidence="1">Endomembrane system</location>
        <topology evidence="1">Multi-pass membrane protein</topology>
    </subcellularLocation>
</comment>
<feature type="transmembrane region" description="Helical" evidence="21">
    <location>
        <begin position="682"/>
        <end position="704"/>
    </location>
</feature>
<reference evidence="23" key="2">
    <citation type="submission" date="2020-08" db="EMBL/GenBank/DDBJ databases">
        <title>Draft Genome Sequence of Cumin Blight Pathogen Alternaria burnsii.</title>
        <authorList>
            <person name="Feng Z."/>
        </authorList>
    </citation>
    <scope>NUCLEOTIDE SEQUENCE</scope>
    <source>
        <strain evidence="23">CBS107.38</strain>
    </source>
</reference>
<evidence type="ECO:0000256" key="6">
    <source>
        <dbReference type="ARBA" id="ARBA00022448"/>
    </source>
</evidence>
<evidence type="ECO:0000256" key="13">
    <source>
        <dbReference type="ARBA" id="ARBA00023098"/>
    </source>
</evidence>
<evidence type="ECO:0000256" key="2">
    <source>
        <dbReference type="ARBA" id="ARBA00005194"/>
    </source>
</evidence>
<evidence type="ECO:0000256" key="15">
    <source>
        <dbReference type="ARBA" id="ARBA00023160"/>
    </source>
</evidence>
<evidence type="ECO:0000256" key="8">
    <source>
        <dbReference type="ARBA" id="ARBA00022596"/>
    </source>
</evidence>
<dbReference type="PANTHER" id="PTHR31611:SF0">
    <property type="entry name" value="HIGH-AFFINITY NICKEL TRANSPORT PROTEIN NIC1"/>
    <property type="match status" value="1"/>
</dbReference>
<dbReference type="EMBL" id="JAAABM010000005">
    <property type="protein sequence ID" value="KAF7677697.1"/>
    <property type="molecule type" value="Genomic_DNA"/>
</dbReference>
<dbReference type="GO" id="GO:0005886">
    <property type="term" value="C:plasma membrane"/>
    <property type="evidence" value="ECO:0007669"/>
    <property type="project" value="InterPro"/>
</dbReference>
<keyword evidence="13" id="KW-0443">Lipid metabolism</keyword>
<dbReference type="GeneID" id="62202781"/>
<dbReference type="Proteomes" id="UP000596902">
    <property type="component" value="Unassembled WGS sequence"/>
</dbReference>
<keyword evidence="6" id="KW-0813">Transport</keyword>
<feature type="transmembrane region" description="Helical" evidence="21">
    <location>
        <begin position="751"/>
        <end position="775"/>
    </location>
</feature>
<name>A0A8H7B7B9_9PLEO</name>
<dbReference type="InterPro" id="IPR020841">
    <property type="entry name" value="PKS_Beta-ketoAc_synthase_dom"/>
</dbReference>
<dbReference type="FunFam" id="3.40.47.10:FF:000024">
    <property type="entry name" value="3-oxoacyl-[acyl-carrier-protein] synthase, mitochondrial"/>
    <property type="match status" value="1"/>
</dbReference>
<feature type="domain" description="Ketosynthase family 3 (KS3)" evidence="22">
    <location>
        <begin position="73"/>
        <end position="505"/>
    </location>
</feature>
<feature type="transmembrane region" description="Helical" evidence="21">
    <location>
        <begin position="781"/>
        <end position="803"/>
    </location>
</feature>
<keyword evidence="9 19" id="KW-0808">Transferase</keyword>
<evidence type="ECO:0000256" key="1">
    <source>
        <dbReference type="ARBA" id="ARBA00004127"/>
    </source>
</evidence>
<dbReference type="InterPro" id="IPR018201">
    <property type="entry name" value="Ketoacyl_synth_AS"/>
</dbReference>
<feature type="transmembrane region" description="Helical" evidence="21">
    <location>
        <begin position="871"/>
        <end position="894"/>
    </location>
</feature>
<dbReference type="GO" id="GO:0015099">
    <property type="term" value="F:nickel cation transmembrane transporter activity"/>
    <property type="evidence" value="ECO:0007669"/>
    <property type="project" value="InterPro"/>
</dbReference>
<evidence type="ECO:0000313" key="23">
    <source>
        <dbReference type="EMBL" id="KAF7677697.1"/>
    </source>
</evidence>
<dbReference type="PROSITE" id="PS00606">
    <property type="entry name" value="KS3_1"/>
    <property type="match status" value="1"/>
</dbReference>
<dbReference type="GO" id="GO:0006633">
    <property type="term" value="P:fatty acid biosynthetic process"/>
    <property type="evidence" value="ECO:0007669"/>
    <property type="project" value="UniProtKB-KW"/>
</dbReference>
<dbReference type="Pfam" id="PF03824">
    <property type="entry name" value="NicO"/>
    <property type="match status" value="1"/>
</dbReference>
<feature type="region of interest" description="Disordered" evidence="20">
    <location>
        <begin position="914"/>
        <end position="933"/>
    </location>
</feature>
<keyword evidence="12 21" id="KW-1133">Transmembrane helix</keyword>
<feature type="transmembrane region" description="Helical" evidence="21">
    <location>
        <begin position="570"/>
        <end position="592"/>
    </location>
</feature>
<dbReference type="SMART" id="SM00825">
    <property type="entry name" value="PKS_KS"/>
    <property type="match status" value="1"/>
</dbReference>
<evidence type="ECO:0000256" key="11">
    <source>
        <dbReference type="ARBA" id="ARBA00022832"/>
    </source>
</evidence>
<comment type="similarity">
    <text evidence="3 19">Belongs to the thiolase-like superfamily. Beta-ketoacyl-ACP synthases family.</text>
</comment>
<sequence>MARDVRREMDWLKARVQHERDRKRGRVLNIKMSNYLFKTEERTILEVVGPERKQITFVKEEDQECIREDRAGTPHISELQADDDLFPPSDVEELSVRQTWKRLIDGQCGIISIKDRSSDFALLPSQVAGLVPQGSKSDGKWNTKEHLSPTDERRIARFAQYAMVASEEALNDAGWFPKKENDLEATGVYMGSGIGSLDDVYDTTVAYEKGGYRKVSPLFVPRLLINLAAGHISMRHGFKGPNHAATTACTTGAHSIGDASRLIQFGDADVMIAGGAESCIHPLAISGFSRARSLATEFNDRPLESSRPFDRERDGFVIGEGAGVVILEEFEHAKKRGANIYAEVAGYGLSSDAYHMTAPREDGQGPRLAMKHALRHAGIKPSAVDYVNAHATSTPLGDAAENRAIKELLLGEDGKDAACRINMSSTKGAIGHLLGAAGSVESIFTILGMHHNTLPPTLNLQNPGDPADEFDCNYVAHAAQQHGVHVALSNSFGFGGTNASLCFHSLFLSSDLVLPFFLFASPWGACSSRMATSRPSSIAGSDAEAKPSFFRNASNKASTYHAQIPYLRRLPFPAIAIIVTLIVVNLLVWAAVGIVLHWHTPLISTAILSYTLGLRHALDADHISAIDLMTRRLIAAGQRPVTVGMFFSLGHSTVVIITSLVVAGTAAAVSDKFGNFERVGGIIGTSVSAAFLLLLGLMNIYILYKLIVQMRKMIASDPGSEHEEFKIQGGGCLFPILQKLFKLVDRPWKMYPLGVLFGLGFDTSSEIAILGISSIQATKGTSIWLILIFPLLFTAGMCLLDTTDGALMMSLYTSTQLARDPIAICYYSIVLTVITVVVATIIGTVQFLNLVLNVAEPHGKFWDGVEKLGDAWDIVGGAICGTFILFGGLSVLLYKPWRRRIDRKRVNNAHFEPLPQENEIAEPDEEDPRGVPASITTYTKDVDVNVNVEPVGATDIAGPAHR</sequence>
<evidence type="ECO:0000256" key="10">
    <source>
        <dbReference type="ARBA" id="ARBA00022692"/>
    </source>
</evidence>
<protein>
    <recommendedName>
        <fullName evidence="18">3-oxoacyl-[acyl-carrier-protein] synthase, mitochondrial</fullName>
        <ecNumber evidence="5">2.3.1.41</ecNumber>
    </recommendedName>
    <alternativeName>
        <fullName evidence="17">Beta-ketoacyl-ACP synthase</fullName>
    </alternativeName>
</protein>
<dbReference type="AlphaFoldDB" id="A0A8H7B7B9"/>
<dbReference type="InterPro" id="IPR014031">
    <property type="entry name" value="Ketoacyl_synth_C"/>
</dbReference>
<keyword evidence="7" id="KW-0444">Lipid biosynthesis</keyword>
<dbReference type="InterPro" id="IPR004688">
    <property type="entry name" value="Ni/Co_transpt"/>
</dbReference>
<evidence type="ECO:0000256" key="18">
    <source>
        <dbReference type="ARBA" id="ARBA00072686"/>
    </source>
</evidence>
<dbReference type="Gene3D" id="3.40.47.10">
    <property type="match status" value="1"/>
</dbReference>
<proteinExistence type="inferred from homology"/>
<keyword evidence="16" id="KW-0012">Acyltransferase</keyword>
<dbReference type="CDD" id="cd00834">
    <property type="entry name" value="KAS_I_II"/>
    <property type="match status" value="1"/>
</dbReference>
<dbReference type="InterPro" id="IPR014030">
    <property type="entry name" value="Ketoacyl_synth_N"/>
</dbReference>
<keyword evidence="15" id="KW-0275">Fatty acid biosynthesis</keyword>
<dbReference type="Pfam" id="PF00109">
    <property type="entry name" value="ketoacyl-synt"/>
    <property type="match status" value="1"/>
</dbReference>
<evidence type="ECO:0000256" key="21">
    <source>
        <dbReference type="SAM" id="Phobius"/>
    </source>
</evidence>
<dbReference type="InterPro" id="IPR016039">
    <property type="entry name" value="Thiolase-like"/>
</dbReference>
<dbReference type="SUPFAM" id="SSF53901">
    <property type="entry name" value="Thiolase-like"/>
    <property type="match status" value="2"/>
</dbReference>
<dbReference type="NCBIfam" id="TIGR03150">
    <property type="entry name" value="fabF"/>
    <property type="match status" value="1"/>
</dbReference>
<accession>A0A8H7B7B9</accession>
<evidence type="ECO:0000256" key="19">
    <source>
        <dbReference type="RuleBase" id="RU003694"/>
    </source>
</evidence>
<comment type="similarity">
    <text evidence="4">Belongs to the NiCoT transporter (TC 2.A.52) family.</text>
</comment>
<comment type="caution">
    <text evidence="23">The sequence shown here is derived from an EMBL/GenBank/DDBJ whole genome shotgun (WGS) entry which is preliminary data.</text>
</comment>
<feature type="transmembrane region" description="Helical" evidence="21">
    <location>
        <begin position="639"/>
        <end position="662"/>
    </location>
</feature>
<evidence type="ECO:0000259" key="22">
    <source>
        <dbReference type="PROSITE" id="PS52004"/>
    </source>
</evidence>
<evidence type="ECO:0000256" key="7">
    <source>
        <dbReference type="ARBA" id="ARBA00022516"/>
    </source>
</evidence>
<dbReference type="PROSITE" id="PS52004">
    <property type="entry name" value="KS3_2"/>
    <property type="match status" value="1"/>
</dbReference>
<evidence type="ECO:0000256" key="14">
    <source>
        <dbReference type="ARBA" id="ARBA00023136"/>
    </source>
</evidence>
<feature type="transmembrane region" description="Helical" evidence="21">
    <location>
        <begin position="824"/>
        <end position="851"/>
    </location>
</feature>
<dbReference type="InterPro" id="IPR011541">
    <property type="entry name" value="Ni/Co_transpt_high_affinity"/>
</dbReference>
<comment type="pathway">
    <text evidence="2">Lipid metabolism; fatty acid biosynthesis.</text>
</comment>
<dbReference type="EC" id="2.3.1.41" evidence="5"/>
<keyword evidence="24" id="KW-1185">Reference proteome</keyword>
<evidence type="ECO:0000256" key="9">
    <source>
        <dbReference type="ARBA" id="ARBA00022679"/>
    </source>
</evidence>
<dbReference type="GO" id="GO:0004315">
    <property type="term" value="F:3-oxoacyl-[acyl-carrier-protein] synthase activity"/>
    <property type="evidence" value="ECO:0007669"/>
    <property type="project" value="UniProtKB-EC"/>
</dbReference>